<keyword evidence="7" id="KW-0067">ATP-binding</keyword>
<dbReference type="PANTHER" id="PTHR24342:SF12">
    <property type="entry name" value="DEATH-ASSOCIATED PROTEIN KINASE RELATED"/>
    <property type="match status" value="1"/>
</dbReference>
<evidence type="ECO:0000259" key="11">
    <source>
        <dbReference type="PROSITE" id="PS50011"/>
    </source>
</evidence>
<evidence type="ECO:0000256" key="2">
    <source>
        <dbReference type="ARBA" id="ARBA00022527"/>
    </source>
</evidence>
<evidence type="ECO:0000256" key="8">
    <source>
        <dbReference type="ARBA" id="ARBA00047899"/>
    </source>
</evidence>
<dbReference type="GO" id="GO:0005634">
    <property type="term" value="C:nucleus"/>
    <property type="evidence" value="ECO:0007669"/>
    <property type="project" value="TreeGrafter"/>
</dbReference>
<protein>
    <recommendedName>
        <fullName evidence="1">non-specific serine/threonine protein kinase</fullName>
        <ecNumber evidence="1">2.7.11.1</ecNumber>
    </recommendedName>
</protein>
<evidence type="ECO:0000256" key="1">
    <source>
        <dbReference type="ARBA" id="ARBA00012513"/>
    </source>
</evidence>
<evidence type="ECO:0000256" key="9">
    <source>
        <dbReference type="ARBA" id="ARBA00048679"/>
    </source>
</evidence>
<keyword evidence="13" id="KW-1185">Reference proteome</keyword>
<keyword evidence="4" id="KW-0808">Transferase</keyword>
<comment type="catalytic activity">
    <reaction evidence="9">
        <text>L-seryl-[protein] + ATP = O-phospho-L-seryl-[protein] + ADP + H(+)</text>
        <dbReference type="Rhea" id="RHEA:17989"/>
        <dbReference type="Rhea" id="RHEA-COMP:9863"/>
        <dbReference type="Rhea" id="RHEA-COMP:11604"/>
        <dbReference type="ChEBI" id="CHEBI:15378"/>
        <dbReference type="ChEBI" id="CHEBI:29999"/>
        <dbReference type="ChEBI" id="CHEBI:30616"/>
        <dbReference type="ChEBI" id="CHEBI:83421"/>
        <dbReference type="ChEBI" id="CHEBI:456216"/>
        <dbReference type="EC" id="2.7.11.1"/>
    </reaction>
</comment>
<gene>
    <name evidence="12" type="ORF">L9F63_007391</name>
</gene>
<comment type="catalytic activity">
    <reaction evidence="8">
        <text>L-threonyl-[protein] + ATP = O-phospho-L-threonyl-[protein] + ADP + H(+)</text>
        <dbReference type="Rhea" id="RHEA:46608"/>
        <dbReference type="Rhea" id="RHEA-COMP:11060"/>
        <dbReference type="Rhea" id="RHEA-COMP:11605"/>
        <dbReference type="ChEBI" id="CHEBI:15378"/>
        <dbReference type="ChEBI" id="CHEBI:30013"/>
        <dbReference type="ChEBI" id="CHEBI:30616"/>
        <dbReference type="ChEBI" id="CHEBI:61977"/>
        <dbReference type="ChEBI" id="CHEBI:456216"/>
        <dbReference type="EC" id="2.7.11.1"/>
    </reaction>
</comment>
<organism evidence="12 13">
    <name type="scientific">Diploptera punctata</name>
    <name type="common">Pacific beetle cockroach</name>
    <dbReference type="NCBI Taxonomy" id="6984"/>
    <lineage>
        <taxon>Eukaryota</taxon>
        <taxon>Metazoa</taxon>
        <taxon>Ecdysozoa</taxon>
        <taxon>Arthropoda</taxon>
        <taxon>Hexapoda</taxon>
        <taxon>Insecta</taxon>
        <taxon>Pterygota</taxon>
        <taxon>Neoptera</taxon>
        <taxon>Polyneoptera</taxon>
        <taxon>Dictyoptera</taxon>
        <taxon>Blattodea</taxon>
        <taxon>Blaberoidea</taxon>
        <taxon>Blaberidae</taxon>
        <taxon>Diplopterinae</taxon>
        <taxon>Diploptera</taxon>
    </lineage>
</organism>
<name>A0AAD7Z8J6_DIPPU</name>
<evidence type="ECO:0000256" key="4">
    <source>
        <dbReference type="ARBA" id="ARBA00022679"/>
    </source>
</evidence>
<keyword evidence="5" id="KW-0547">Nucleotide-binding</keyword>
<evidence type="ECO:0000313" key="13">
    <source>
        <dbReference type="Proteomes" id="UP001233999"/>
    </source>
</evidence>
<dbReference type="Gene3D" id="1.10.510.10">
    <property type="entry name" value="Transferase(Phosphotransferase) domain 1"/>
    <property type="match status" value="1"/>
</dbReference>
<dbReference type="Proteomes" id="UP001233999">
    <property type="component" value="Unassembled WGS sequence"/>
</dbReference>
<dbReference type="GO" id="GO:0035556">
    <property type="term" value="P:intracellular signal transduction"/>
    <property type="evidence" value="ECO:0007669"/>
    <property type="project" value="TreeGrafter"/>
</dbReference>
<dbReference type="PROSITE" id="PS00108">
    <property type="entry name" value="PROTEIN_KINASE_ST"/>
    <property type="match status" value="1"/>
</dbReference>
<sequence>GKFAAVRKCTHKETGVEYAAKFIRKRRRAMDQRQDILHEVAVLKIAATNSRIVQLHEVYETPTEMALILEMAAGGELQRVIDLEEGLGEQQAVKVMRQILEGLCFLHDNNIAHLDLKPQNMLLTATYPDCDIKLCDFGISRVIQNGVEVREIIGTPDYVAPEILSYEPISLATDIWSVGILAYVLLSGYSPFGGESKQETFCNISQCCLSFPDELFEGVSSAAKDFIQATLIKEPSNRLTVQQCLEHPWLSSSVEKPLPVCTKSHNKVKTPYIISSNENDQLPCGSQCCQLHTAQRQHHSSISNSPVEIT</sequence>
<evidence type="ECO:0000256" key="3">
    <source>
        <dbReference type="ARBA" id="ARBA00022553"/>
    </source>
</evidence>
<dbReference type="EC" id="2.7.11.1" evidence="1"/>
<reference evidence="12" key="1">
    <citation type="journal article" date="2023" name="IScience">
        <title>Live-bearing cockroach genome reveals convergent evolutionary mechanisms linked to viviparity in insects and beyond.</title>
        <authorList>
            <person name="Fouks B."/>
            <person name="Harrison M.C."/>
            <person name="Mikhailova A.A."/>
            <person name="Marchal E."/>
            <person name="English S."/>
            <person name="Carruthers M."/>
            <person name="Jennings E.C."/>
            <person name="Chiamaka E.L."/>
            <person name="Frigard R.A."/>
            <person name="Pippel M."/>
            <person name="Attardo G.M."/>
            <person name="Benoit J.B."/>
            <person name="Bornberg-Bauer E."/>
            <person name="Tobe S.S."/>
        </authorList>
    </citation>
    <scope>NUCLEOTIDE SEQUENCE</scope>
    <source>
        <strain evidence="12">Stay&amp;Tobe</strain>
    </source>
</reference>
<dbReference type="GO" id="GO:0004674">
    <property type="term" value="F:protein serine/threonine kinase activity"/>
    <property type="evidence" value="ECO:0007669"/>
    <property type="project" value="UniProtKB-KW"/>
</dbReference>
<feature type="domain" description="Protein kinase" evidence="11">
    <location>
        <begin position="1"/>
        <end position="250"/>
    </location>
</feature>
<dbReference type="Gene3D" id="3.30.200.20">
    <property type="entry name" value="Phosphorylase Kinase, domain 1"/>
    <property type="match status" value="1"/>
</dbReference>
<dbReference type="EMBL" id="JASPKZ010009821">
    <property type="protein sequence ID" value="KAJ9575745.1"/>
    <property type="molecule type" value="Genomic_DNA"/>
</dbReference>
<dbReference type="FunFam" id="3.30.200.20:FF:000175">
    <property type="entry name" value="Serine/threonine-protein kinase 17B"/>
    <property type="match status" value="1"/>
</dbReference>
<accession>A0AAD7Z8J6</accession>
<dbReference type="SMART" id="SM00220">
    <property type="entry name" value="S_TKc"/>
    <property type="match status" value="1"/>
</dbReference>
<feature type="non-terminal residue" evidence="12">
    <location>
        <position position="310"/>
    </location>
</feature>
<dbReference type="InterPro" id="IPR000719">
    <property type="entry name" value="Prot_kinase_dom"/>
</dbReference>
<dbReference type="GO" id="GO:0005524">
    <property type="term" value="F:ATP binding"/>
    <property type="evidence" value="ECO:0007669"/>
    <property type="project" value="UniProtKB-KW"/>
</dbReference>
<keyword evidence="2" id="KW-0723">Serine/threonine-protein kinase</keyword>
<keyword evidence="3" id="KW-0597">Phosphoprotein</keyword>
<feature type="non-terminal residue" evidence="12">
    <location>
        <position position="1"/>
    </location>
</feature>
<dbReference type="InterPro" id="IPR008271">
    <property type="entry name" value="Ser/Thr_kinase_AS"/>
</dbReference>
<evidence type="ECO:0000256" key="10">
    <source>
        <dbReference type="ARBA" id="ARBA00060827"/>
    </source>
</evidence>
<dbReference type="PROSITE" id="PS50011">
    <property type="entry name" value="PROTEIN_KINASE_DOM"/>
    <property type="match status" value="1"/>
</dbReference>
<dbReference type="InterPro" id="IPR011009">
    <property type="entry name" value="Kinase-like_dom_sf"/>
</dbReference>
<evidence type="ECO:0000256" key="6">
    <source>
        <dbReference type="ARBA" id="ARBA00022777"/>
    </source>
</evidence>
<dbReference type="AlphaFoldDB" id="A0AAD7Z8J6"/>
<proteinExistence type="inferred from homology"/>
<comment type="caution">
    <text evidence="12">The sequence shown here is derived from an EMBL/GenBank/DDBJ whole genome shotgun (WGS) entry which is preliminary data.</text>
</comment>
<dbReference type="PANTHER" id="PTHR24342">
    <property type="entry name" value="SERINE/THREONINE-PROTEIN KINASE 17"/>
    <property type="match status" value="1"/>
</dbReference>
<evidence type="ECO:0000256" key="5">
    <source>
        <dbReference type="ARBA" id="ARBA00022741"/>
    </source>
</evidence>
<reference evidence="12" key="2">
    <citation type="submission" date="2023-05" db="EMBL/GenBank/DDBJ databases">
        <authorList>
            <person name="Fouks B."/>
        </authorList>
    </citation>
    <scope>NUCLEOTIDE SEQUENCE</scope>
    <source>
        <strain evidence="12">Stay&amp;Tobe</strain>
        <tissue evidence="12">Testes</tissue>
    </source>
</reference>
<evidence type="ECO:0000256" key="7">
    <source>
        <dbReference type="ARBA" id="ARBA00022840"/>
    </source>
</evidence>
<dbReference type="SUPFAM" id="SSF56112">
    <property type="entry name" value="Protein kinase-like (PK-like)"/>
    <property type="match status" value="1"/>
</dbReference>
<evidence type="ECO:0000313" key="12">
    <source>
        <dbReference type="EMBL" id="KAJ9575745.1"/>
    </source>
</evidence>
<dbReference type="Pfam" id="PF00069">
    <property type="entry name" value="Pkinase"/>
    <property type="match status" value="1"/>
</dbReference>
<comment type="similarity">
    <text evidence="10">Belongs to the protein kinase superfamily. CAMK Ser/Thr protein kinase family. DAP kinase subfamily.</text>
</comment>
<keyword evidence="6" id="KW-0418">Kinase</keyword>
<dbReference type="GO" id="GO:0043065">
    <property type="term" value="P:positive regulation of apoptotic process"/>
    <property type="evidence" value="ECO:0007669"/>
    <property type="project" value="TreeGrafter"/>
</dbReference>